<comment type="caution">
    <text evidence="6">The sequence shown here is derived from an EMBL/GenBank/DDBJ whole genome shotgun (WGS) entry which is preliminary data.</text>
</comment>
<dbReference type="AlphaFoldDB" id="A0A1T3C4S2"/>
<protein>
    <recommendedName>
        <fullName evidence="5">Metallo-beta-lactamase domain-containing protein</fullName>
    </recommendedName>
</protein>
<dbReference type="SMART" id="SM00849">
    <property type="entry name" value="Lactamase_B"/>
    <property type="match status" value="1"/>
</dbReference>
<dbReference type="PANTHER" id="PTHR42978">
    <property type="entry name" value="QUORUM-QUENCHING LACTONASE YTNP-RELATED-RELATED"/>
    <property type="match status" value="1"/>
</dbReference>
<keyword evidence="7" id="KW-1185">Reference proteome</keyword>
<keyword evidence="2" id="KW-0479">Metal-binding</keyword>
<evidence type="ECO:0000256" key="1">
    <source>
        <dbReference type="ARBA" id="ARBA00007749"/>
    </source>
</evidence>
<dbReference type="EMBL" id="LVVK01000026">
    <property type="protein sequence ID" value="OPB36087.1"/>
    <property type="molecule type" value="Genomic_DNA"/>
</dbReference>
<dbReference type="InterPro" id="IPR001279">
    <property type="entry name" value="Metallo-B-lactamas"/>
</dbReference>
<name>A0A1T3C4S2_9HYPO</name>
<sequence>MDSSEQSHPAGASSPLDVKVPTSSSIVDVRVLDTNTRLYLKPGVFWEPILEGFEGPNAPVYCFLVSHGNRHIIFDLGVRTDWENYAPNIVKLVKATTTVSTGDKDIASLLDDDDSGLGIRSSDIEAIVWSHSHFDHAGDPSRFPPSTQLIVGPGVKASSWPGYPSNPDGVVLDSDAAGRVIREISFDNTGLRVGRFDAFDYFGDGSFYLLNAPGHATGHMCALARTTVDPPSFVFMGADACHHPGVLRPSQYLTLPQPISSGSQHLSSYGGCPGDLLTQLGKWKKSLQEPFFEVARGPLFPDHDAAVDTVAKIQELDAAGNIFVLIAHDDSLGDKLPLYPARLNNWEAKDLGKATRWLFCKELEHVKP</sequence>
<dbReference type="OrthoDB" id="10250730at2759"/>
<dbReference type="Proteomes" id="UP000191004">
    <property type="component" value="Unassembled WGS sequence"/>
</dbReference>
<proteinExistence type="inferred from homology"/>
<keyword evidence="4" id="KW-0862">Zinc</keyword>
<dbReference type="GO" id="GO:0046872">
    <property type="term" value="F:metal ion binding"/>
    <property type="evidence" value="ECO:0007669"/>
    <property type="project" value="UniProtKB-KW"/>
</dbReference>
<evidence type="ECO:0000259" key="5">
    <source>
        <dbReference type="SMART" id="SM00849"/>
    </source>
</evidence>
<accession>A0A1T3C4S2</accession>
<dbReference type="PANTHER" id="PTHR42978:SF5">
    <property type="entry name" value="METALLO-BETA-LACTAMASE DOMAIN-CONTAINING PROTEIN"/>
    <property type="match status" value="1"/>
</dbReference>
<feature type="domain" description="Metallo-beta-lactamase" evidence="5">
    <location>
        <begin position="59"/>
        <end position="303"/>
    </location>
</feature>
<dbReference type="SUPFAM" id="SSF56281">
    <property type="entry name" value="Metallo-hydrolase/oxidoreductase"/>
    <property type="match status" value="1"/>
</dbReference>
<organism evidence="6 7">
    <name type="scientific">Trichoderma guizhouense</name>
    <dbReference type="NCBI Taxonomy" id="1491466"/>
    <lineage>
        <taxon>Eukaryota</taxon>
        <taxon>Fungi</taxon>
        <taxon>Dikarya</taxon>
        <taxon>Ascomycota</taxon>
        <taxon>Pezizomycotina</taxon>
        <taxon>Sordariomycetes</taxon>
        <taxon>Hypocreomycetidae</taxon>
        <taxon>Hypocreales</taxon>
        <taxon>Hypocreaceae</taxon>
        <taxon>Trichoderma</taxon>
    </lineage>
</organism>
<dbReference type="GO" id="GO:0016787">
    <property type="term" value="F:hydrolase activity"/>
    <property type="evidence" value="ECO:0007669"/>
    <property type="project" value="UniProtKB-KW"/>
</dbReference>
<evidence type="ECO:0000313" key="6">
    <source>
        <dbReference type="EMBL" id="OPB36087.1"/>
    </source>
</evidence>
<evidence type="ECO:0000256" key="4">
    <source>
        <dbReference type="ARBA" id="ARBA00022833"/>
    </source>
</evidence>
<dbReference type="InterPro" id="IPR051013">
    <property type="entry name" value="MBL_superfamily_lactonases"/>
</dbReference>
<dbReference type="Gene3D" id="3.60.15.10">
    <property type="entry name" value="Ribonuclease Z/Hydroxyacylglutathione hydrolase-like"/>
    <property type="match status" value="1"/>
</dbReference>
<dbReference type="CDD" id="cd07730">
    <property type="entry name" value="metallo-hydrolase-like_MBL-fold"/>
    <property type="match status" value="1"/>
</dbReference>
<keyword evidence="3" id="KW-0378">Hydrolase</keyword>
<reference evidence="6 7" key="1">
    <citation type="submission" date="2016-04" db="EMBL/GenBank/DDBJ databases">
        <title>Multiple horizontal gene transfer events from other fungi enriched the ability of the initially mycotrophic fungus Trichoderma (Ascomycota) to feed on dead plant biomass.</title>
        <authorList>
            <person name="Atanasova L."/>
            <person name="Chenthamara K."/>
            <person name="Zhang J."/>
            <person name="Grujic M."/>
            <person name="Henrissat B."/>
            <person name="Kuo A."/>
            <person name="Aertz A."/>
            <person name="Salamov A."/>
            <person name="Lipzen A."/>
            <person name="Labutti K."/>
            <person name="Barry K."/>
            <person name="Miao Y."/>
            <person name="Rahimi M.J."/>
            <person name="Shen Q."/>
            <person name="Grigoriev I.V."/>
            <person name="Kubicek C.P."/>
            <person name="Druzhinina I.S."/>
        </authorList>
    </citation>
    <scope>NUCLEOTIDE SEQUENCE [LARGE SCALE GENOMIC DNA]</scope>
    <source>
        <strain evidence="6 7">NJAU 4742</strain>
    </source>
</reference>
<evidence type="ECO:0000313" key="7">
    <source>
        <dbReference type="Proteomes" id="UP000191004"/>
    </source>
</evidence>
<comment type="similarity">
    <text evidence="1">Belongs to the metallo-beta-lactamase superfamily.</text>
</comment>
<evidence type="ECO:0000256" key="3">
    <source>
        <dbReference type="ARBA" id="ARBA00022801"/>
    </source>
</evidence>
<dbReference type="Pfam" id="PF00753">
    <property type="entry name" value="Lactamase_B"/>
    <property type="match status" value="1"/>
</dbReference>
<dbReference type="InterPro" id="IPR036866">
    <property type="entry name" value="RibonucZ/Hydroxyglut_hydro"/>
</dbReference>
<gene>
    <name evidence="6" type="ORF">A0O28_0108610</name>
</gene>
<evidence type="ECO:0000256" key="2">
    <source>
        <dbReference type="ARBA" id="ARBA00022723"/>
    </source>
</evidence>